<dbReference type="Pfam" id="PF09754">
    <property type="entry name" value="PAC2"/>
    <property type="match status" value="1"/>
</dbReference>
<dbReference type="AlphaFoldDB" id="A0A1H7GPK7"/>
<evidence type="ECO:0000313" key="2">
    <source>
        <dbReference type="EMBL" id="SEK37795.1"/>
    </source>
</evidence>
<dbReference type="OrthoDB" id="31247at2157"/>
<evidence type="ECO:0008006" key="4">
    <source>
        <dbReference type="Google" id="ProtNLM"/>
    </source>
</evidence>
<feature type="region of interest" description="Disordered" evidence="1">
    <location>
        <begin position="234"/>
        <end position="254"/>
    </location>
</feature>
<dbReference type="PANTHER" id="PTHR35610:SF7">
    <property type="entry name" value="3-ISOPROPYLMALATE DEHYDRATASE"/>
    <property type="match status" value="1"/>
</dbReference>
<dbReference type="Proteomes" id="UP000183894">
    <property type="component" value="Unassembled WGS sequence"/>
</dbReference>
<dbReference type="InterPro" id="IPR038389">
    <property type="entry name" value="PSMG2_sf"/>
</dbReference>
<proteinExistence type="predicted"/>
<reference evidence="2 3" key="1">
    <citation type="submission" date="2016-10" db="EMBL/GenBank/DDBJ databases">
        <authorList>
            <person name="de Groot N.N."/>
        </authorList>
    </citation>
    <scope>NUCLEOTIDE SEQUENCE [LARGE SCALE GENOMIC DNA]</scope>
    <source>
        <strain evidence="2 3">CDM_5</strain>
    </source>
</reference>
<sequence>MDDIEIEAVAEADLSDAVLIEGLPGVGNVGKLAVEHLLEEFEEAQLVRRVYADVFPPQVSIEDGVAELTHTEIHAVETPGDGPDLLLLTGDHQSQSNEGHYHLTDAFLDIAEEFGVEQVFALGGVPTGELVDEPSVLGAVADDDRIEELEDADVEFRDGEPAGGIVGVSGLMLGLGGRRGLDATCLMGETSGYLVDPQSAQAVIEVLQQLLDFDVDFEALEDRAEEMKEVAGKIQEMQQQQQSIASDDDLRYIG</sequence>
<dbReference type="InterPro" id="IPR019151">
    <property type="entry name" value="Proteasome_assmbl_chaperone_2"/>
</dbReference>
<dbReference type="EMBL" id="FOAD01000001">
    <property type="protein sequence ID" value="SEK37795.1"/>
    <property type="molecule type" value="Genomic_DNA"/>
</dbReference>
<dbReference type="SUPFAM" id="SSF159659">
    <property type="entry name" value="Cgl1923-like"/>
    <property type="match status" value="1"/>
</dbReference>
<accession>A0A1H7GPK7</accession>
<organism evidence="2 3">
    <name type="scientific">Haloferax larsenii</name>
    <dbReference type="NCBI Taxonomy" id="302484"/>
    <lineage>
        <taxon>Archaea</taxon>
        <taxon>Methanobacteriati</taxon>
        <taxon>Methanobacteriota</taxon>
        <taxon>Stenosarchaea group</taxon>
        <taxon>Halobacteria</taxon>
        <taxon>Halobacteriales</taxon>
        <taxon>Haloferacaceae</taxon>
        <taxon>Haloferax</taxon>
    </lineage>
</organism>
<dbReference type="Gene3D" id="3.40.50.10900">
    <property type="entry name" value="PAC-like subunit"/>
    <property type="match status" value="1"/>
</dbReference>
<protein>
    <recommendedName>
        <fullName evidence="4">Proteasome assembly chaperone family protein</fullName>
    </recommendedName>
</protein>
<evidence type="ECO:0000313" key="3">
    <source>
        <dbReference type="Proteomes" id="UP000183894"/>
    </source>
</evidence>
<dbReference type="PANTHER" id="PTHR35610">
    <property type="entry name" value="3-ISOPROPYLMALATE DEHYDRATASE-RELATED"/>
    <property type="match status" value="1"/>
</dbReference>
<gene>
    <name evidence="2" type="ORF">SAMN04488691_101317</name>
</gene>
<dbReference type="InterPro" id="IPR004426">
    <property type="entry name" value="MJ1210-like"/>
</dbReference>
<name>A0A1H7GPK7_HALLR</name>
<evidence type="ECO:0000256" key="1">
    <source>
        <dbReference type="SAM" id="MobiDB-lite"/>
    </source>
</evidence>
<dbReference type="NCBIfam" id="TIGR00162">
    <property type="entry name" value="proteasome assembly chaperone family protein"/>
    <property type="match status" value="1"/>
</dbReference>
<dbReference type="RefSeq" id="WP_074791488.1">
    <property type="nucleotide sequence ID" value="NZ_FOAD01000001.1"/>
</dbReference>